<comment type="caution">
    <text evidence="2">The sequence shown here is derived from an EMBL/GenBank/DDBJ whole genome shotgun (WGS) entry which is preliminary data.</text>
</comment>
<dbReference type="EMBL" id="AZNH01000003">
    <property type="protein sequence ID" value="KID91459.1"/>
    <property type="molecule type" value="Genomic_DNA"/>
</dbReference>
<organism evidence="2 3">
    <name type="scientific">Metarhizium guizhouense (strain ARSEF 977)</name>
    <dbReference type="NCBI Taxonomy" id="1276136"/>
    <lineage>
        <taxon>Eukaryota</taxon>
        <taxon>Fungi</taxon>
        <taxon>Dikarya</taxon>
        <taxon>Ascomycota</taxon>
        <taxon>Pezizomycotina</taxon>
        <taxon>Sordariomycetes</taxon>
        <taxon>Hypocreomycetidae</taxon>
        <taxon>Hypocreales</taxon>
        <taxon>Clavicipitaceae</taxon>
        <taxon>Metarhizium</taxon>
    </lineage>
</organism>
<protein>
    <submittedName>
        <fullName evidence="2">Uncharacterized protein</fullName>
    </submittedName>
</protein>
<feature type="compositionally biased region" description="Basic and acidic residues" evidence="1">
    <location>
        <begin position="1"/>
        <end position="20"/>
    </location>
</feature>
<feature type="compositionally biased region" description="Low complexity" evidence="1">
    <location>
        <begin position="138"/>
        <end position="159"/>
    </location>
</feature>
<evidence type="ECO:0000256" key="1">
    <source>
        <dbReference type="SAM" id="MobiDB-lite"/>
    </source>
</evidence>
<dbReference type="Proteomes" id="UP000031192">
    <property type="component" value="Unassembled WGS sequence"/>
</dbReference>
<dbReference type="AlphaFoldDB" id="A0A0B4IB88"/>
<feature type="compositionally biased region" description="Basic and acidic residues" evidence="1">
    <location>
        <begin position="84"/>
        <end position="93"/>
    </location>
</feature>
<name>A0A0B4IB88_METGA</name>
<feature type="region of interest" description="Disordered" evidence="1">
    <location>
        <begin position="1"/>
        <end position="49"/>
    </location>
</feature>
<feature type="compositionally biased region" description="Basic and acidic residues" evidence="1">
    <location>
        <begin position="29"/>
        <end position="49"/>
    </location>
</feature>
<feature type="region of interest" description="Disordered" evidence="1">
    <location>
        <begin position="84"/>
        <end position="195"/>
    </location>
</feature>
<proteinExistence type="predicted"/>
<dbReference type="HOGENOM" id="CLU_1396650_0_0_1"/>
<gene>
    <name evidence="2" type="ORF">MGU_01429</name>
</gene>
<evidence type="ECO:0000313" key="3">
    <source>
        <dbReference type="Proteomes" id="UP000031192"/>
    </source>
</evidence>
<keyword evidence="3" id="KW-1185">Reference proteome</keyword>
<reference evidence="2 3" key="1">
    <citation type="journal article" date="2014" name="Proc. Natl. Acad. Sci. U.S.A.">
        <title>Trajectory and genomic determinants of fungal-pathogen speciation and host adaptation.</title>
        <authorList>
            <person name="Hu X."/>
            <person name="Xiao G."/>
            <person name="Zheng P."/>
            <person name="Shang Y."/>
            <person name="Su Y."/>
            <person name="Zhang X."/>
            <person name="Liu X."/>
            <person name="Zhan S."/>
            <person name="St Leger R.J."/>
            <person name="Wang C."/>
        </authorList>
    </citation>
    <scope>NUCLEOTIDE SEQUENCE [LARGE SCALE GENOMIC DNA]</scope>
    <source>
        <strain evidence="2 3">ARSEF 977</strain>
    </source>
</reference>
<evidence type="ECO:0000313" key="2">
    <source>
        <dbReference type="EMBL" id="KID91459.1"/>
    </source>
</evidence>
<feature type="compositionally biased region" description="Basic and acidic residues" evidence="1">
    <location>
        <begin position="160"/>
        <end position="180"/>
    </location>
</feature>
<dbReference type="OrthoDB" id="5105299at2759"/>
<accession>A0A0B4IB88</accession>
<sequence length="195" mass="21444">MAKEAQKAAEDARNDAKTEIGKTNANMKTKNDNLNKRPKDSFALRDGGIDRFKEENQKLGEENLKLSEEFAKLLRIVNDMRDGIKETRAKSSDKTIQPPPPPPPPPKAKQSMPSPAKTPKRPRDEDKISPSPKKAKQSKPSPAKAKTTGKATGKATGEATGKETKRDTTPTSKLPEKETRVQSLFPSFLLATQDL</sequence>
<feature type="compositionally biased region" description="Pro residues" evidence="1">
    <location>
        <begin position="97"/>
        <end position="107"/>
    </location>
</feature>